<dbReference type="KEGG" id="tet:TTHERM_000225987"/>
<protein>
    <submittedName>
        <fullName evidence="1">Uncharacterized protein</fullName>
    </submittedName>
</protein>
<proteinExistence type="predicted"/>
<dbReference type="Proteomes" id="UP000009168">
    <property type="component" value="Unassembled WGS sequence"/>
</dbReference>
<accession>W7XDL2</accession>
<gene>
    <name evidence="1" type="ORF">TTHERM_000225987</name>
</gene>
<dbReference type="EMBL" id="GG662718">
    <property type="protein sequence ID" value="EWS74733.1"/>
    <property type="molecule type" value="Genomic_DNA"/>
</dbReference>
<dbReference type="GeneID" id="24437907"/>
<keyword evidence="2" id="KW-1185">Reference proteome</keyword>
<dbReference type="AlphaFoldDB" id="W7XDL2"/>
<reference evidence="2" key="1">
    <citation type="journal article" date="2006" name="PLoS Biol.">
        <title>Macronuclear genome sequence of the ciliate Tetrahymena thermophila, a model eukaryote.</title>
        <authorList>
            <person name="Eisen J.A."/>
            <person name="Coyne R.S."/>
            <person name="Wu M."/>
            <person name="Wu D."/>
            <person name="Thiagarajan M."/>
            <person name="Wortman J.R."/>
            <person name="Badger J.H."/>
            <person name="Ren Q."/>
            <person name="Amedeo P."/>
            <person name="Jones K.M."/>
            <person name="Tallon L.J."/>
            <person name="Delcher A.L."/>
            <person name="Salzberg S.L."/>
            <person name="Silva J.C."/>
            <person name="Haas B.J."/>
            <person name="Majoros W.H."/>
            <person name="Farzad M."/>
            <person name="Carlton J.M."/>
            <person name="Smith R.K. Jr."/>
            <person name="Garg J."/>
            <person name="Pearlman R.E."/>
            <person name="Karrer K.M."/>
            <person name="Sun L."/>
            <person name="Manning G."/>
            <person name="Elde N.C."/>
            <person name="Turkewitz A.P."/>
            <person name="Asai D.J."/>
            <person name="Wilkes D.E."/>
            <person name="Wang Y."/>
            <person name="Cai H."/>
            <person name="Collins K."/>
            <person name="Stewart B.A."/>
            <person name="Lee S.R."/>
            <person name="Wilamowska K."/>
            <person name="Weinberg Z."/>
            <person name="Ruzzo W.L."/>
            <person name="Wloga D."/>
            <person name="Gaertig J."/>
            <person name="Frankel J."/>
            <person name="Tsao C.-C."/>
            <person name="Gorovsky M.A."/>
            <person name="Keeling P.J."/>
            <person name="Waller R.F."/>
            <person name="Patron N.J."/>
            <person name="Cherry J.M."/>
            <person name="Stover N.A."/>
            <person name="Krieger C.J."/>
            <person name="del Toro C."/>
            <person name="Ryder H.F."/>
            <person name="Williamson S.C."/>
            <person name="Barbeau R.A."/>
            <person name="Hamilton E.P."/>
            <person name="Orias E."/>
        </authorList>
    </citation>
    <scope>NUCLEOTIDE SEQUENCE [LARGE SCALE GENOMIC DNA]</scope>
    <source>
        <strain evidence="2">SB210</strain>
    </source>
</reference>
<evidence type="ECO:0000313" key="2">
    <source>
        <dbReference type="Proteomes" id="UP000009168"/>
    </source>
</evidence>
<dbReference type="InParanoid" id="W7XDL2"/>
<sequence>MSLLINFYANFLQNEPKSSKIANVLLQSAKTSVKIGNCMLMQVQLSSAAITIQLILALPESQKYASQSQVQVVSEYDNGMNKFINAKLSDLTILKQLSFEF</sequence>
<dbReference type="RefSeq" id="XP_012652734.1">
    <property type="nucleotide sequence ID" value="XM_012797280.1"/>
</dbReference>
<evidence type="ECO:0000313" key="1">
    <source>
        <dbReference type="EMBL" id="EWS74733.1"/>
    </source>
</evidence>
<name>W7XDL2_TETTS</name>
<organism evidence="1 2">
    <name type="scientific">Tetrahymena thermophila (strain SB210)</name>
    <dbReference type="NCBI Taxonomy" id="312017"/>
    <lineage>
        <taxon>Eukaryota</taxon>
        <taxon>Sar</taxon>
        <taxon>Alveolata</taxon>
        <taxon>Ciliophora</taxon>
        <taxon>Intramacronucleata</taxon>
        <taxon>Oligohymenophorea</taxon>
        <taxon>Hymenostomatida</taxon>
        <taxon>Tetrahymenina</taxon>
        <taxon>Tetrahymenidae</taxon>
        <taxon>Tetrahymena</taxon>
    </lineage>
</organism>